<feature type="region of interest" description="Disordered" evidence="1">
    <location>
        <begin position="1"/>
        <end position="29"/>
    </location>
</feature>
<accession>A0ABR2WAC6</accession>
<evidence type="ECO:0000256" key="1">
    <source>
        <dbReference type="SAM" id="MobiDB-lite"/>
    </source>
</evidence>
<dbReference type="EMBL" id="JASJQH010006896">
    <property type="protein sequence ID" value="KAK9728484.1"/>
    <property type="molecule type" value="Genomic_DNA"/>
</dbReference>
<evidence type="ECO:0000313" key="2">
    <source>
        <dbReference type="EMBL" id="KAK9728484.1"/>
    </source>
</evidence>
<feature type="compositionally biased region" description="Basic and acidic residues" evidence="1">
    <location>
        <begin position="8"/>
        <end position="17"/>
    </location>
</feature>
<gene>
    <name evidence="2" type="ORF">K7432_001025</name>
</gene>
<reference evidence="2 3" key="1">
    <citation type="submission" date="2023-04" db="EMBL/GenBank/DDBJ databases">
        <title>Genome of Basidiobolus ranarum AG-B5.</title>
        <authorList>
            <person name="Stajich J.E."/>
            <person name="Carter-House D."/>
            <person name="Gryganskyi A."/>
        </authorList>
    </citation>
    <scope>NUCLEOTIDE SEQUENCE [LARGE SCALE GENOMIC DNA]</scope>
    <source>
        <strain evidence="2 3">AG-B5</strain>
    </source>
</reference>
<dbReference type="Proteomes" id="UP001479436">
    <property type="component" value="Unassembled WGS sequence"/>
</dbReference>
<feature type="region of interest" description="Disordered" evidence="1">
    <location>
        <begin position="83"/>
        <end position="113"/>
    </location>
</feature>
<comment type="caution">
    <text evidence="2">The sequence shown here is derived from an EMBL/GenBank/DDBJ whole genome shotgun (WGS) entry which is preliminary data.</text>
</comment>
<protein>
    <submittedName>
        <fullName evidence="2">Uncharacterized protein</fullName>
    </submittedName>
</protein>
<sequence>MESLTKYENLRLPEKPTHFTGKPTRPISVPSDIQNFHDNQTALYNQKTVDLGSSSKDSSNLNRSSGNPFNKFWIQWKKSINQSHGTHRRSQSLGCNQTIVRKERNKTNDEQERQRKMNEFEKLLNSDRTIKLTLSIDRLSTGRRSILPSRGTRGHSYGYLSTKEMASTFQTLALNDQSENRSQSVFEPIVNEEFDRFDSFKRNSSLGLSLHSVSHGYCPTQSQ</sequence>
<organism evidence="2 3">
    <name type="scientific">Basidiobolus ranarum</name>
    <dbReference type="NCBI Taxonomy" id="34480"/>
    <lineage>
        <taxon>Eukaryota</taxon>
        <taxon>Fungi</taxon>
        <taxon>Fungi incertae sedis</taxon>
        <taxon>Zoopagomycota</taxon>
        <taxon>Entomophthoromycotina</taxon>
        <taxon>Basidiobolomycetes</taxon>
        <taxon>Basidiobolales</taxon>
        <taxon>Basidiobolaceae</taxon>
        <taxon>Basidiobolus</taxon>
    </lineage>
</organism>
<name>A0ABR2WAC6_9FUNG</name>
<feature type="compositionally biased region" description="Basic and acidic residues" evidence="1">
    <location>
        <begin position="100"/>
        <end position="113"/>
    </location>
</feature>
<keyword evidence="3" id="KW-1185">Reference proteome</keyword>
<proteinExistence type="predicted"/>
<evidence type="ECO:0000313" key="3">
    <source>
        <dbReference type="Proteomes" id="UP001479436"/>
    </source>
</evidence>